<dbReference type="CDD" id="cd00198">
    <property type="entry name" value="vWFA"/>
    <property type="match status" value="1"/>
</dbReference>
<evidence type="ECO:0000256" key="3">
    <source>
        <dbReference type="ARBA" id="ARBA00022729"/>
    </source>
</evidence>
<evidence type="ECO:0000256" key="5">
    <source>
        <dbReference type="SAM" id="SignalP"/>
    </source>
</evidence>
<dbReference type="InterPro" id="IPR002035">
    <property type="entry name" value="VWF_A"/>
</dbReference>
<keyword evidence="8" id="KW-1185">Reference proteome</keyword>
<dbReference type="InterPro" id="IPR052969">
    <property type="entry name" value="Thr-specific_kinase-like"/>
</dbReference>
<proteinExistence type="predicted"/>
<keyword evidence="3 5" id="KW-0732">Signal</keyword>
<sequence>MGKFIKICLLFALFIIIGCSEDPLSESTDETGDALRNSYGESSGDPSAENPNTGNGDSDSSGLITAGEWNDLENWNFWLDLNNNQDFAEKINHWEFFFNNRISISIQNMSALPVIDAVLELKNEQANTTWSAKSDNNGKAELWINPFENSSNFDLNNYSLWVNGEKINTTLKGIGEGTNEVQIKHTNDTPTNVEIAFIVDATGSMSDELEFLKDDLKSIIQKVEGSNSNLTILTSSVFYRDTEDQYVVRHSGFTSDINTTLDFINKQSAAGGGDFPEAVHTALNTALNDLQWSANARTRLAFLILDAPPHHNQQVISDIQNSIKKAAEKGIKLIPVTASGIDKETEFLMRYFSMATNSTYVFITDHSGIGNDHIEPSIGEYEVEFLNELLVRLITKYSE</sequence>
<evidence type="ECO:0000256" key="4">
    <source>
        <dbReference type="SAM" id="MobiDB-lite"/>
    </source>
</evidence>
<name>A0A1M7LXF6_9FLAO</name>
<feature type="domain" description="VWFA" evidence="6">
    <location>
        <begin position="194"/>
        <end position="378"/>
    </location>
</feature>
<dbReference type="GO" id="GO:0005737">
    <property type="term" value="C:cytoplasm"/>
    <property type="evidence" value="ECO:0007669"/>
    <property type="project" value="TreeGrafter"/>
</dbReference>
<feature type="region of interest" description="Disordered" evidence="4">
    <location>
        <begin position="24"/>
        <end position="63"/>
    </location>
</feature>
<dbReference type="RefSeq" id="WP_079735213.1">
    <property type="nucleotide sequence ID" value="NZ_LT670848.1"/>
</dbReference>
<dbReference type="InterPro" id="IPR036465">
    <property type="entry name" value="vWFA_dom_sf"/>
</dbReference>
<reference evidence="8" key="1">
    <citation type="submission" date="2016-11" db="EMBL/GenBank/DDBJ databases">
        <authorList>
            <person name="Varghese N."/>
            <person name="Submissions S."/>
        </authorList>
    </citation>
    <scope>NUCLEOTIDE SEQUENCE [LARGE SCALE GENOMIC DNA]</scope>
    <source>
        <strain evidence="8">ACAM 48</strain>
    </source>
</reference>
<comment type="subcellular location">
    <subcellularLocation>
        <location evidence="1">Secreted</location>
    </subcellularLocation>
</comment>
<feature type="compositionally biased region" description="Polar residues" evidence="4">
    <location>
        <begin position="39"/>
        <end position="63"/>
    </location>
</feature>
<dbReference type="InterPro" id="IPR056861">
    <property type="entry name" value="HMCN1-like_VWA"/>
</dbReference>
<dbReference type="SUPFAM" id="SSF53300">
    <property type="entry name" value="vWA-like"/>
    <property type="match status" value="1"/>
</dbReference>
<evidence type="ECO:0000256" key="1">
    <source>
        <dbReference type="ARBA" id="ARBA00004613"/>
    </source>
</evidence>
<evidence type="ECO:0000259" key="6">
    <source>
        <dbReference type="PROSITE" id="PS50234"/>
    </source>
</evidence>
<dbReference type="SMART" id="SM00327">
    <property type="entry name" value="VWA"/>
    <property type="match status" value="1"/>
</dbReference>
<dbReference type="PANTHER" id="PTHR47763">
    <property type="entry name" value="ALPHA-PROTEIN KINASE VWKA"/>
    <property type="match status" value="1"/>
</dbReference>
<evidence type="ECO:0000313" key="7">
    <source>
        <dbReference type="EMBL" id="SHM82853.1"/>
    </source>
</evidence>
<organism evidence="7 8">
    <name type="scientific">Salegentibacter salegens</name>
    <dbReference type="NCBI Taxonomy" id="143223"/>
    <lineage>
        <taxon>Bacteria</taxon>
        <taxon>Pseudomonadati</taxon>
        <taxon>Bacteroidota</taxon>
        <taxon>Flavobacteriia</taxon>
        <taxon>Flavobacteriales</taxon>
        <taxon>Flavobacteriaceae</taxon>
        <taxon>Salegentibacter</taxon>
    </lineage>
</organism>
<dbReference type="PROSITE" id="PS51257">
    <property type="entry name" value="PROKAR_LIPOPROTEIN"/>
    <property type="match status" value="1"/>
</dbReference>
<dbReference type="STRING" id="143223.SAMN05878281_2140"/>
<dbReference type="PANTHER" id="PTHR47763:SF1">
    <property type="entry name" value="DUF659 DOMAIN-CONTAINING PROTEIN"/>
    <property type="match status" value="1"/>
</dbReference>
<dbReference type="GO" id="GO:0004674">
    <property type="term" value="F:protein serine/threonine kinase activity"/>
    <property type="evidence" value="ECO:0007669"/>
    <property type="project" value="TreeGrafter"/>
</dbReference>
<evidence type="ECO:0000256" key="2">
    <source>
        <dbReference type="ARBA" id="ARBA00022525"/>
    </source>
</evidence>
<dbReference type="Proteomes" id="UP000190235">
    <property type="component" value="Chromosome I"/>
</dbReference>
<feature type="signal peptide" evidence="5">
    <location>
        <begin position="1"/>
        <end position="21"/>
    </location>
</feature>
<feature type="chain" id="PRO_5012929497" evidence="5">
    <location>
        <begin position="22"/>
        <end position="399"/>
    </location>
</feature>
<dbReference type="AlphaFoldDB" id="A0A1M7LXF6"/>
<evidence type="ECO:0000313" key="8">
    <source>
        <dbReference type="Proteomes" id="UP000190235"/>
    </source>
</evidence>
<keyword evidence="2" id="KW-0964">Secreted</keyword>
<accession>A0A1M7LXF6</accession>
<gene>
    <name evidence="7" type="ORF">SAMN05878281_2140</name>
</gene>
<dbReference type="Gene3D" id="3.40.50.410">
    <property type="entry name" value="von Willebrand factor, type A domain"/>
    <property type="match status" value="1"/>
</dbReference>
<dbReference type="EMBL" id="LT670848">
    <property type="protein sequence ID" value="SHM82853.1"/>
    <property type="molecule type" value="Genomic_DNA"/>
</dbReference>
<protein>
    <submittedName>
        <fullName evidence="7">von Willebrand factor type A domain-containing protein</fullName>
    </submittedName>
</protein>
<dbReference type="OrthoDB" id="9805121at2"/>
<dbReference type="Pfam" id="PF25106">
    <property type="entry name" value="VWA_4"/>
    <property type="match status" value="1"/>
</dbReference>
<dbReference type="PROSITE" id="PS50234">
    <property type="entry name" value="VWFA"/>
    <property type="match status" value="1"/>
</dbReference>